<dbReference type="EMBL" id="BKCJ010102641">
    <property type="protein sequence ID" value="GEX34020.1"/>
    <property type="molecule type" value="Genomic_DNA"/>
</dbReference>
<proteinExistence type="predicted"/>
<feature type="domain" description="Reverse transcriptase Ty1/copia-type" evidence="1">
    <location>
        <begin position="237"/>
        <end position="384"/>
    </location>
</feature>
<reference evidence="2" key="1">
    <citation type="journal article" date="2019" name="Sci. Rep.">
        <title>Draft genome of Tanacetum cinerariifolium, the natural source of mosquito coil.</title>
        <authorList>
            <person name="Yamashiro T."/>
            <person name="Shiraishi A."/>
            <person name="Satake H."/>
            <person name="Nakayama K."/>
        </authorList>
    </citation>
    <scope>NUCLEOTIDE SEQUENCE</scope>
</reference>
<gene>
    <name evidence="2" type="ORF">Tci_305995</name>
</gene>
<dbReference type="SUPFAM" id="SSF56672">
    <property type="entry name" value="DNA/RNA polymerases"/>
    <property type="match status" value="1"/>
</dbReference>
<dbReference type="Pfam" id="PF07727">
    <property type="entry name" value="RVT_2"/>
    <property type="match status" value="1"/>
</dbReference>
<accession>A0A699H4L1</accession>
<protein>
    <recommendedName>
        <fullName evidence="1">Reverse transcriptase Ty1/copia-type domain-containing protein</fullName>
    </recommendedName>
</protein>
<dbReference type="InterPro" id="IPR043502">
    <property type="entry name" value="DNA/RNA_pol_sf"/>
</dbReference>
<comment type="caution">
    <text evidence="2">The sequence shown here is derived from an EMBL/GenBank/DDBJ whole genome shotgun (WGS) entry which is preliminary data.</text>
</comment>
<dbReference type="AlphaFoldDB" id="A0A699H4L1"/>
<evidence type="ECO:0000259" key="1">
    <source>
        <dbReference type="Pfam" id="PF07727"/>
    </source>
</evidence>
<dbReference type="PANTHER" id="PTHR37610:SF6">
    <property type="entry name" value="GAG-POLYPEPTIDE OF LTR COPIA-TYPE-RELATED"/>
    <property type="match status" value="1"/>
</dbReference>
<dbReference type="PANTHER" id="PTHR37610">
    <property type="entry name" value="CCHC-TYPE DOMAIN-CONTAINING PROTEIN"/>
    <property type="match status" value="1"/>
</dbReference>
<dbReference type="InterPro" id="IPR013103">
    <property type="entry name" value="RVT_2"/>
</dbReference>
<organism evidence="2">
    <name type="scientific">Tanacetum cinerariifolium</name>
    <name type="common">Dalmatian daisy</name>
    <name type="synonym">Chrysanthemum cinerariifolium</name>
    <dbReference type="NCBI Taxonomy" id="118510"/>
    <lineage>
        <taxon>Eukaryota</taxon>
        <taxon>Viridiplantae</taxon>
        <taxon>Streptophyta</taxon>
        <taxon>Embryophyta</taxon>
        <taxon>Tracheophyta</taxon>
        <taxon>Spermatophyta</taxon>
        <taxon>Magnoliopsida</taxon>
        <taxon>eudicotyledons</taxon>
        <taxon>Gunneridae</taxon>
        <taxon>Pentapetalae</taxon>
        <taxon>asterids</taxon>
        <taxon>campanulids</taxon>
        <taxon>Asterales</taxon>
        <taxon>Asteraceae</taxon>
        <taxon>Asteroideae</taxon>
        <taxon>Anthemideae</taxon>
        <taxon>Anthemidinae</taxon>
        <taxon>Tanacetum</taxon>
    </lineage>
</organism>
<evidence type="ECO:0000313" key="2">
    <source>
        <dbReference type="EMBL" id="GEX34020.1"/>
    </source>
</evidence>
<name>A0A699H4L1_TANCI</name>
<sequence length="384" mass="44056">MANLSKDIQCAGFDTRPPMLDRTDFGSWQQRIQLYCWGKENGVGTLRETRTKRTEDPSTKRKLRFIRGTVIRSTTEANLAELWDTCNNMLEKRFSLSDGSRKYKLNKDTYEINQSGSSVGEYYTRMKCVWEEFNNLNVLPTSVLSVVSNGILLRSAGRRLDIHHGMLSTKDHNSQDNQEQDRLKARDETKVLQEQLLMWKVDPVNFKEVAADPSWYTAMDTELKSLEENDGTVYRKKARLVVQVAAIKGWFTCQMDVCNAFLHGDLLEEVYMKPLMGYTSKGKNVSADTTLDSHLACKLKKSLYGLKQAPRQRFSKLLTTLLEFGYTQSKINYSLFVKKEDASFTIVLVYVDDQLITDNDESQIGSLKAQLSFMFHMNDLDDLS</sequence>